<dbReference type="Proteomes" id="UP000093000">
    <property type="component" value="Unassembled WGS sequence"/>
</dbReference>
<keyword evidence="3" id="KW-1185">Reference proteome</keyword>
<accession>A0A1C7MZC9</accession>
<protein>
    <submittedName>
        <fullName evidence="2">Uncharacterized protein</fullName>
    </submittedName>
</protein>
<evidence type="ECO:0000313" key="2">
    <source>
        <dbReference type="EMBL" id="OBZ82187.1"/>
    </source>
</evidence>
<dbReference type="InParanoid" id="A0A1C7MZC9"/>
<sequence>MQSPRRRSILKGSHTPLRYNSPLFQHEQVKRRERLEEKKKVSFAPDTQLREDSPPIPNIIEETEPAGMSSDLFTSPLNSTRIRGSPLDQHRRDRQPDLFGSPPTNKSLHQRSGGHPPSLLNKVYHEEQPDLTHFLHPHQKSPHNLFEDGSSDEEERVEGSSSRKKQRLDEDVTMEITQVIGPLEKKKEQQEEEEDDAMQITQEIAYPMEFSPLRPIAYHSPIRPSPSPVAYSPLRPQSNMLVASPATAKSTQSRMSSAYSPAKSFYLHDRSPLSTHSRRSMSMGSDHVFSYDQTNLLEEEFSGLYDSTIEEGDLDPNITLTDFLRYVGIEFPNPTPKPFKPTFHEASSKLGL</sequence>
<dbReference type="STRING" id="101091.A0A1C7MZC9"/>
<evidence type="ECO:0000313" key="3">
    <source>
        <dbReference type="Proteomes" id="UP000093000"/>
    </source>
</evidence>
<reference evidence="2 3" key="1">
    <citation type="submission" date="2016-03" db="EMBL/GenBank/DDBJ databases">
        <title>Choanephora cucurbitarum.</title>
        <authorList>
            <person name="Min B."/>
            <person name="Park H."/>
            <person name="Park J.-H."/>
            <person name="Shin H.-D."/>
            <person name="Choi I.-G."/>
        </authorList>
    </citation>
    <scope>NUCLEOTIDE SEQUENCE [LARGE SCALE GENOMIC DNA]</scope>
    <source>
        <strain evidence="2 3">KUS-F28377</strain>
    </source>
</reference>
<dbReference type="OrthoDB" id="5592879at2759"/>
<name>A0A1C7MZC9_9FUNG</name>
<feature type="region of interest" description="Disordered" evidence="1">
    <location>
        <begin position="1"/>
        <end position="172"/>
    </location>
</feature>
<comment type="caution">
    <text evidence="2">The sequence shown here is derived from an EMBL/GenBank/DDBJ whole genome shotgun (WGS) entry which is preliminary data.</text>
</comment>
<dbReference type="EMBL" id="LUGH01000930">
    <property type="protein sequence ID" value="OBZ82187.1"/>
    <property type="molecule type" value="Genomic_DNA"/>
</dbReference>
<feature type="compositionally biased region" description="Basic and acidic residues" evidence="1">
    <location>
        <begin position="27"/>
        <end position="40"/>
    </location>
</feature>
<evidence type="ECO:0000256" key="1">
    <source>
        <dbReference type="SAM" id="MobiDB-lite"/>
    </source>
</evidence>
<feature type="compositionally biased region" description="Polar residues" evidence="1">
    <location>
        <begin position="71"/>
        <end position="82"/>
    </location>
</feature>
<dbReference type="AlphaFoldDB" id="A0A1C7MZC9"/>
<organism evidence="2 3">
    <name type="scientific">Choanephora cucurbitarum</name>
    <dbReference type="NCBI Taxonomy" id="101091"/>
    <lineage>
        <taxon>Eukaryota</taxon>
        <taxon>Fungi</taxon>
        <taxon>Fungi incertae sedis</taxon>
        <taxon>Mucoromycota</taxon>
        <taxon>Mucoromycotina</taxon>
        <taxon>Mucoromycetes</taxon>
        <taxon>Mucorales</taxon>
        <taxon>Mucorineae</taxon>
        <taxon>Choanephoraceae</taxon>
        <taxon>Choanephoroideae</taxon>
        <taxon>Choanephora</taxon>
    </lineage>
</organism>
<gene>
    <name evidence="2" type="ORF">A0J61_09761</name>
</gene>
<proteinExistence type="predicted"/>